<gene>
    <name evidence="2" type="ORF">LTRI10_LOCUS1435</name>
</gene>
<feature type="compositionally biased region" description="Low complexity" evidence="1">
    <location>
        <begin position="61"/>
        <end position="90"/>
    </location>
</feature>
<protein>
    <submittedName>
        <fullName evidence="2">Uncharacterized protein</fullName>
    </submittedName>
</protein>
<keyword evidence="3" id="KW-1185">Reference proteome</keyword>
<accession>A0AAV2CAR0</accession>
<dbReference type="AlphaFoldDB" id="A0AAV2CAR0"/>
<dbReference type="EMBL" id="OZ034813">
    <property type="protein sequence ID" value="CAL1353538.1"/>
    <property type="molecule type" value="Genomic_DNA"/>
</dbReference>
<proteinExistence type="predicted"/>
<sequence length="163" mass="17900">MHSQNLEQQRVTPISSMFPYLLPAQRIQFVLNLNIELAGFSPSPATPTPHTSPSPVPSPAASPSRSASRFASKSPSPNFTPHSPHHSSPPVELPRKSTWHSVFPRKFDDFYVSSMQVSGSPKPIPFDLLHLTPHQQHFALTIAAVVEPTSYAEVALDLDGMQQ</sequence>
<feature type="compositionally biased region" description="Pro residues" evidence="1">
    <location>
        <begin position="44"/>
        <end position="60"/>
    </location>
</feature>
<feature type="region of interest" description="Disordered" evidence="1">
    <location>
        <begin position="42"/>
        <end position="96"/>
    </location>
</feature>
<dbReference type="Proteomes" id="UP001497516">
    <property type="component" value="Chromosome 1"/>
</dbReference>
<name>A0AAV2CAR0_9ROSI</name>
<reference evidence="2 3" key="1">
    <citation type="submission" date="2024-04" db="EMBL/GenBank/DDBJ databases">
        <authorList>
            <person name="Fracassetti M."/>
        </authorList>
    </citation>
    <scope>NUCLEOTIDE SEQUENCE [LARGE SCALE GENOMIC DNA]</scope>
</reference>
<organism evidence="2 3">
    <name type="scientific">Linum trigynum</name>
    <dbReference type="NCBI Taxonomy" id="586398"/>
    <lineage>
        <taxon>Eukaryota</taxon>
        <taxon>Viridiplantae</taxon>
        <taxon>Streptophyta</taxon>
        <taxon>Embryophyta</taxon>
        <taxon>Tracheophyta</taxon>
        <taxon>Spermatophyta</taxon>
        <taxon>Magnoliopsida</taxon>
        <taxon>eudicotyledons</taxon>
        <taxon>Gunneridae</taxon>
        <taxon>Pentapetalae</taxon>
        <taxon>rosids</taxon>
        <taxon>fabids</taxon>
        <taxon>Malpighiales</taxon>
        <taxon>Linaceae</taxon>
        <taxon>Linum</taxon>
    </lineage>
</organism>
<evidence type="ECO:0000256" key="1">
    <source>
        <dbReference type="SAM" id="MobiDB-lite"/>
    </source>
</evidence>
<evidence type="ECO:0000313" key="2">
    <source>
        <dbReference type="EMBL" id="CAL1353538.1"/>
    </source>
</evidence>
<evidence type="ECO:0000313" key="3">
    <source>
        <dbReference type="Proteomes" id="UP001497516"/>
    </source>
</evidence>